<accession>A0A927U8M6</accession>
<reference evidence="1" key="1">
    <citation type="submission" date="2019-04" db="EMBL/GenBank/DDBJ databases">
        <title>Evolution of Biomass-Degrading Anaerobic Consortia Revealed by Metagenomics.</title>
        <authorList>
            <person name="Peng X."/>
        </authorList>
    </citation>
    <scope>NUCLEOTIDE SEQUENCE</scope>
    <source>
        <strain evidence="1">SIG311</strain>
    </source>
</reference>
<sequence>MEKLLYGDIQILEILRSQYRDSKIINVECSNVGFFVNFEVDSNKIDVDGIATDFNIGDLYGTVDGIQGAVGFILFVIDGKLSMLEGYTNGIDVWPDDEDIYLIYDSGFDRNIEVLEKQWKIK</sequence>
<proteinExistence type="predicted"/>
<dbReference type="AlphaFoldDB" id="A0A927U8M6"/>
<protein>
    <submittedName>
        <fullName evidence="1">Uncharacterized protein</fullName>
    </submittedName>
</protein>
<evidence type="ECO:0000313" key="2">
    <source>
        <dbReference type="Proteomes" id="UP000766246"/>
    </source>
</evidence>
<gene>
    <name evidence="1" type="ORF">E7272_10900</name>
</gene>
<dbReference type="Proteomes" id="UP000766246">
    <property type="component" value="Unassembled WGS sequence"/>
</dbReference>
<comment type="caution">
    <text evidence="1">The sequence shown here is derived from an EMBL/GenBank/DDBJ whole genome shotgun (WGS) entry which is preliminary data.</text>
</comment>
<name>A0A927U8M6_9FIRM</name>
<organism evidence="1 2">
    <name type="scientific">Pseudobutyrivibrio ruminis</name>
    <dbReference type="NCBI Taxonomy" id="46206"/>
    <lineage>
        <taxon>Bacteria</taxon>
        <taxon>Bacillati</taxon>
        <taxon>Bacillota</taxon>
        <taxon>Clostridia</taxon>
        <taxon>Lachnospirales</taxon>
        <taxon>Lachnospiraceae</taxon>
        <taxon>Pseudobutyrivibrio</taxon>
    </lineage>
</organism>
<evidence type="ECO:0000313" key="1">
    <source>
        <dbReference type="EMBL" id="MBE5920334.1"/>
    </source>
</evidence>
<dbReference type="EMBL" id="SVER01000030">
    <property type="protein sequence ID" value="MBE5920334.1"/>
    <property type="molecule type" value="Genomic_DNA"/>
</dbReference>